<comment type="caution">
    <text evidence="4">The sequence shown here is derived from an EMBL/GenBank/DDBJ whole genome shotgun (WGS) entry which is preliminary data.</text>
</comment>
<sequence length="307" mass="33463">MSKKSVIVGGTVAIDNVKTPTAEGRNLLGGSAAYASLATSYYHDAVNLVGIIGNDYPQEHLEMLASHGVNLAGVERSEDASFTWSGEYMANMNDRETHAVALNVLEGWKVKVPYEIAQSEIVVLANMSPENQLEMLDGCKAESRYVIADTMDLWIAIANEKLHEVLQKIDLLVINESEAREFAQTSNLVLAGERLLEKGPEHVIIKLGEFGAMLFAKDGTLFRCPAWPLKDVADPTGAGDSFLGGMAGYLASLETDTYSFDDLKQAMVRGTVAASFTCEAFSTQRLQSATREDLDARMAKLKEISSW</sequence>
<keyword evidence="5" id="KW-1185">Reference proteome</keyword>
<name>A0ABW5DY42_9BACT</name>
<evidence type="ECO:0000313" key="5">
    <source>
        <dbReference type="Proteomes" id="UP001597297"/>
    </source>
</evidence>
<dbReference type="GO" id="GO:0016301">
    <property type="term" value="F:kinase activity"/>
    <property type="evidence" value="ECO:0007669"/>
    <property type="project" value="UniProtKB-KW"/>
</dbReference>
<dbReference type="PROSITE" id="PS00584">
    <property type="entry name" value="PFKB_KINASES_2"/>
    <property type="match status" value="1"/>
</dbReference>
<evidence type="ECO:0000259" key="3">
    <source>
        <dbReference type="Pfam" id="PF00294"/>
    </source>
</evidence>
<dbReference type="PANTHER" id="PTHR10584">
    <property type="entry name" value="SUGAR KINASE"/>
    <property type="match status" value="1"/>
</dbReference>
<proteinExistence type="predicted"/>
<evidence type="ECO:0000313" key="4">
    <source>
        <dbReference type="EMBL" id="MFD2275232.1"/>
    </source>
</evidence>
<dbReference type="RefSeq" id="WP_377094983.1">
    <property type="nucleotide sequence ID" value="NZ_JBHSJM010000001.1"/>
</dbReference>
<reference evidence="5" key="1">
    <citation type="journal article" date="2019" name="Int. J. Syst. Evol. Microbiol.">
        <title>The Global Catalogue of Microorganisms (GCM) 10K type strain sequencing project: providing services to taxonomists for standard genome sequencing and annotation.</title>
        <authorList>
            <consortium name="The Broad Institute Genomics Platform"/>
            <consortium name="The Broad Institute Genome Sequencing Center for Infectious Disease"/>
            <person name="Wu L."/>
            <person name="Ma J."/>
        </authorList>
    </citation>
    <scope>NUCLEOTIDE SEQUENCE [LARGE SCALE GENOMIC DNA]</scope>
    <source>
        <strain evidence="5">JCM 16545</strain>
    </source>
</reference>
<gene>
    <name evidence="4" type="ORF">ACFSQZ_02015</name>
</gene>
<organism evidence="4 5">
    <name type="scientific">Rubritalea spongiae</name>
    <dbReference type="NCBI Taxonomy" id="430797"/>
    <lineage>
        <taxon>Bacteria</taxon>
        <taxon>Pseudomonadati</taxon>
        <taxon>Verrucomicrobiota</taxon>
        <taxon>Verrucomicrobiia</taxon>
        <taxon>Verrucomicrobiales</taxon>
        <taxon>Rubritaleaceae</taxon>
        <taxon>Rubritalea</taxon>
    </lineage>
</organism>
<dbReference type="Proteomes" id="UP001597297">
    <property type="component" value="Unassembled WGS sequence"/>
</dbReference>
<protein>
    <submittedName>
        <fullName evidence="4">PfkB family carbohydrate kinase</fullName>
    </submittedName>
</protein>
<dbReference type="EMBL" id="JBHUJC010000003">
    <property type="protein sequence ID" value="MFD2275232.1"/>
    <property type="molecule type" value="Genomic_DNA"/>
</dbReference>
<dbReference type="InterPro" id="IPR002173">
    <property type="entry name" value="Carboh/pur_kinase_PfkB_CS"/>
</dbReference>
<dbReference type="PANTHER" id="PTHR10584:SF166">
    <property type="entry name" value="RIBOKINASE"/>
    <property type="match status" value="1"/>
</dbReference>
<dbReference type="SUPFAM" id="SSF53613">
    <property type="entry name" value="Ribokinase-like"/>
    <property type="match status" value="1"/>
</dbReference>
<accession>A0ABW5DY42</accession>
<feature type="domain" description="Carbohydrate kinase PfkB" evidence="3">
    <location>
        <begin position="22"/>
        <end position="285"/>
    </location>
</feature>
<evidence type="ECO:0000256" key="2">
    <source>
        <dbReference type="ARBA" id="ARBA00022777"/>
    </source>
</evidence>
<evidence type="ECO:0000256" key="1">
    <source>
        <dbReference type="ARBA" id="ARBA00022679"/>
    </source>
</evidence>
<dbReference type="InterPro" id="IPR011611">
    <property type="entry name" value="PfkB_dom"/>
</dbReference>
<dbReference type="Gene3D" id="3.40.1190.20">
    <property type="match status" value="1"/>
</dbReference>
<keyword evidence="1" id="KW-0808">Transferase</keyword>
<dbReference type="Pfam" id="PF00294">
    <property type="entry name" value="PfkB"/>
    <property type="match status" value="1"/>
</dbReference>
<dbReference type="InterPro" id="IPR029056">
    <property type="entry name" value="Ribokinase-like"/>
</dbReference>
<keyword evidence="2 4" id="KW-0418">Kinase</keyword>